<gene>
    <name evidence="1" type="ORF">MAR_001664</name>
</gene>
<organism evidence="1 2">
    <name type="scientific">Mya arenaria</name>
    <name type="common">Soft-shell clam</name>
    <dbReference type="NCBI Taxonomy" id="6604"/>
    <lineage>
        <taxon>Eukaryota</taxon>
        <taxon>Metazoa</taxon>
        <taxon>Spiralia</taxon>
        <taxon>Lophotrochozoa</taxon>
        <taxon>Mollusca</taxon>
        <taxon>Bivalvia</taxon>
        <taxon>Autobranchia</taxon>
        <taxon>Heteroconchia</taxon>
        <taxon>Euheterodonta</taxon>
        <taxon>Imparidentia</taxon>
        <taxon>Neoheterodontei</taxon>
        <taxon>Myida</taxon>
        <taxon>Myoidea</taxon>
        <taxon>Myidae</taxon>
        <taxon>Mya</taxon>
    </lineage>
</organism>
<feature type="non-terminal residue" evidence="1">
    <location>
        <position position="102"/>
    </location>
</feature>
<dbReference type="SUPFAM" id="SSF55486">
    <property type="entry name" value="Metalloproteases ('zincins'), catalytic domain"/>
    <property type="match status" value="1"/>
</dbReference>
<dbReference type="InterPro" id="IPR024079">
    <property type="entry name" value="MetalloPept_cat_dom_sf"/>
</dbReference>
<dbReference type="Gene3D" id="3.40.390.10">
    <property type="entry name" value="Collagenase (Catalytic Domain)"/>
    <property type="match status" value="1"/>
</dbReference>
<accession>A0ABY7FKT1</accession>
<evidence type="ECO:0000313" key="1">
    <source>
        <dbReference type="EMBL" id="WAR19826.1"/>
    </source>
</evidence>
<proteinExistence type="predicted"/>
<evidence type="ECO:0000313" key="2">
    <source>
        <dbReference type="Proteomes" id="UP001164746"/>
    </source>
</evidence>
<name>A0ABY7FKT1_MYAAR</name>
<sequence length="102" mass="11848">YHNTVDHVSPQVDLRYRSVETVTVRVLLTGIHVADKVVYSSWTELRKINNKPISVDGDAVLDDFYKWCSKLESLLPKHDHAMLFTRYNLTDFDDKGQLKDIL</sequence>
<dbReference type="EMBL" id="CP111022">
    <property type="protein sequence ID" value="WAR19826.1"/>
    <property type="molecule type" value="Genomic_DNA"/>
</dbReference>
<keyword evidence="2" id="KW-1185">Reference proteome</keyword>
<feature type="non-terminal residue" evidence="1">
    <location>
        <position position="1"/>
    </location>
</feature>
<protein>
    <submittedName>
        <fullName evidence="1">Uncharacterized protein</fullName>
    </submittedName>
</protein>
<dbReference type="Proteomes" id="UP001164746">
    <property type="component" value="Chromosome 11"/>
</dbReference>
<reference evidence="1" key="1">
    <citation type="submission" date="2022-11" db="EMBL/GenBank/DDBJ databases">
        <title>Centuries of genome instability and evolution in soft-shell clam transmissible cancer (bioRxiv).</title>
        <authorList>
            <person name="Hart S.F.M."/>
            <person name="Yonemitsu M.A."/>
            <person name="Giersch R.M."/>
            <person name="Beal B.F."/>
            <person name="Arriagada G."/>
            <person name="Davis B.W."/>
            <person name="Ostrander E.A."/>
            <person name="Goff S.P."/>
            <person name="Metzger M.J."/>
        </authorList>
    </citation>
    <scope>NUCLEOTIDE SEQUENCE</scope>
    <source>
        <strain evidence="1">MELC-2E11</strain>
        <tissue evidence="1">Siphon/mantle</tissue>
    </source>
</reference>